<evidence type="ECO:0000313" key="3">
    <source>
        <dbReference type="Proteomes" id="UP000239757"/>
    </source>
</evidence>
<keyword evidence="1" id="KW-1133">Transmembrane helix</keyword>
<dbReference type="Proteomes" id="UP000239757">
    <property type="component" value="Unassembled WGS sequence"/>
</dbReference>
<gene>
    <name evidence="2" type="ORF">GOBAR_AA33939</name>
</gene>
<dbReference type="EMBL" id="KZ668867">
    <property type="protein sequence ID" value="PPR86751.1"/>
    <property type="molecule type" value="Genomic_DNA"/>
</dbReference>
<proteinExistence type="predicted"/>
<evidence type="ECO:0000313" key="2">
    <source>
        <dbReference type="EMBL" id="PPR86751.1"/>
    </source>
</evidence>
<evidence type="ECO:0000256" key="1">
    <source>
        <dbReference type="SAM" id="Phobius"/>
    </source>
</evidence>
<dbReference type="AlphaFoldDB" id="A0A2P5W6R6"/>
<keyword evidence="1" id="KW-0472">Membrane</keyword>
<protein>
    <submittedName>
        <fullName evidence="2">Uncharacterized protein</fullName>
    </submittedName>
</protein>
<sequence>MVEKIRGCSAEGCAASSCALVSFEKQALSIVRGSSFFPFLSIGLWGGVFVCGCLFSIPFLYAWDPRFLTLEEIRDSTALKGVQIPLWLSV</sequence>
<organism evidence="2 3">
    <name type="scientific">Gossypium barbadense</name>
    <name type="common">Sea Island cotton</name>
    <name type="synonym">Hibiscus barbadensis</name>
    <dbReference type="NCBI Taxonomy" id="3634"/>
    <lineage>
        <taxon>Eukaryota</taxon>
        <taxon>Viridiplantae</taxon>
        <taxon>Streptophyta</taxon>
        <taxon>Embryophyta</taxon>
        <taxon>Tracheophyta</taxon>
        <taxon>Spermatophyta</taxon>
        <taxon>Magnoliopsida</taxon>
        <taxon>eudicotyledons</taxon>
        <taxon>Gunneridae</taxon>
        <taxon>Pentapetalae</taxon>
        <taxon>rosids</taxon>
        <taxon>malvids</taxon>
        <taxon>Malvales</taxon>
        <taxon>Malvaceae</taxon>
        <taxon>Malvoideae</taxon>
        <taxon>Gossypium</taxon>
    </lineage>
</organism>
<accession>A0A2P5W6R6</accession>
<name>A0A2P5W6R6_GOSBA</name>
<keyword evidence="1" id="KW-0812">Transmembrane</keyword>
<feature type="transmembrane region" description="Helical" evidence="1">
    <location>
        <begin position="42"/>
        <end position="63"/>
    </location>
</feature>
<reference evidence="2 3" key="1">
    <citation type="submission" date="2015-01" db="EMBL/GenBank/DDBJ databases">
        <title>Genome of allotetraploid Gossypium barbadense reveals genomic plasticity and fiber elongation in cotton evolution.</title>
        <authorList>
            <person name="Chen X."/>
            <person name="Liu X."/>
            <person name="Zhao B."/>
            <person name="Zheng H."/>
            <person name="Hu Y."/>
            <person name="Lu G."/>
            <person name="Yang C."/>
            <person name="Chen J."/>
            <person name="Shan C."/>
            <person name="Zhang L."/>
            <person name="Zhou Y."/>
            <person name="Wang L."/>
            <person name="Guo W."/>
            <person name="Bai Y."/>
            <person name="Ruan J."/>
            <person name="Shangguan X."/>
            <person name="Mao Y."/>
            <person name="Jiang J."/>
            <person name="Zhu Y."/>
            <person name="Lei J."/>
            <person name="Kang H."/>
            <person name="Chen S."/>
            <person name="He X."/>
            <person name="Wang R."/>
            <person name="Wang Y."/>
            <person name="Chen J."/>
            <person name="Wang L."/>
            <person name="Yu S."/>
            <person name="Wang B."/>
            <person name="Wei J."/>
            <person name="Song S."/>
            <person name="Lu X."/>
            <person name="Gao Z."/>
            <person name="Gu W."/>
            <person name="Deng X."/>
            <person name="Ma D."/>
            <person name="Wang S."/>
            <person name="Liang W."/>
            <person name="Fang L."/>
            <person name="Cai C."/>
            <person name="Zhu X."/>
            <person name="Zhou B."/>
            <person name="Zhang Y."/>
            <person name="Chen Z."/>
            <person name="Xu S."/>
            <person name="Zhu R."/>
            <person name="Wang S."/>
            <person name="Zhang T."/>
            <person name="Zhao G."/>
        </authorList>
    </citation>
    <scope>NUCLEOTIDE SEQUENCE [LARGE SCALE GENOMIC DNA]</scope>
    <source>
        <strain evidence="3">cv. Xinhai21</strain>
        <tissue evidence="2">Leaf</tissue>
    </source>
</reference>